<dbReference type="GO" id="GO:0008270">
    <property type="term" value="F:zinc ion binding"/>
    <property type="evidence" value="ECO:0007669"/>
    <property type="project" value="InterPro"/>
</dbReference>
<dbReference type="SUPFAM" id="SSF53187">
    <property type="entry name" value="Zn-dependent exopeptidases"/>
    <property type="match status" value="1"/>
</dbReference>
<evidence type="ECO:0000313" key="13">
    <source>
        <dbReference type="EMBL" id="HIS65085.1"/>
    </source>
</evidence>
<evidence type="ECO:0000256" key="10">
    <source>
        <dbReference type="SAM" id="SignalP"/>
    </source>
</evidence>
<keyword evidence="3" id="KW-0645">Protease</keyword>
<evidence type="ECO:0000259" key="11">
    <source>
        <dbReference type="PROSITE" id="PS51272"/>
    </source>
</evidence>
<dbReference type="GO" id="GO:0005615">
    <property type="term" value="C:extracellular space"/>
    <property type="evidence" value="ECO:0007669"/>
    <property type="project" value="TreeGrafter"/>
</dbReference>
<keyword evidence="6" id="KW-0862">Zinc</keyword>
<dbReference type="GO" id="GO:0004181">
    <property type="term" value="F:metallocarboxypeptidase activity"/>
    <property type="evidence" value="ECO:0007669"/>
    <property type="project" value="InterPro"/>
</dbReference>
<evidence type="ECO:0000256" key="3">
    <source>
        <dbReference type="ARBA" id="ARBA00022670"/>
    </source>
</evidence>
<dbReference type="InterPro" id="IPR001119">
    <property type="entry name" value="SLH_dom"/>
</dbReference>
<gene>
    <name evidence="13" type="ORF">IAA83_06920</name>
</gene>
<dbReference type="PROSITE" id="PS52035">
    <property type="entry name" value="PEPTIDASE_M14"/>
    <property type="match status" value="1"/>
</dbReference>
<dbReference type="Proteomes" id="UP000886741">
    <property type="component" value="Unassembled WGS sequence"/>
</dbReference>
<keyword evidence="4" id="KW-0677">Repeat</keyword>
<feature type="region of interest" description="Disordered" evidence="9">
    <location>
        <begin position="364"/>
        <end position="435"/>
    </location>
</feature>
<feature type="domain" description="SLH" evidence="11">
    <location>
        <begin position="506"/>
        <end position="565"/>
    </location>
</feature>
<evidence type="ECO:0000256" key="2">
    <source>
        <dbReference type="ARBA" id="ARBA00005988"/>
    </source>
</evidence>
<evidence type="ECO:0000256" key="5">
    <source>
        <dbReference type="ARBA" id="ARBA00022801"/>
    </source>
</evidence>
<reference evidence="13" key="2">
    <citation type="journal article" date="2021" name="PeerJ">
        <title>Extensive microbial diversity within the chicken gut microbiome revealed by metagenomics and culture.</title>
        <authorList>
            <person name="Gilroy R."/>
            <person name="Ravi A."/>
            <person name="Getino M."/>
            <person name="Pursley I."/>
            <person name="Horton D.L."/>
            <person name="Alikhan N.F."/>
            <person name="Baker D."/>
            <person name="Gharbi K."/>
            <person name="Hall N."/>
            <person name="Watson M."/>
            <person name="Adriaenssens E.M."/>
            <person name="Foster-Nyarko E."/>
            <person name="Jarju S."/>
            <person name="Secka A."/>
            <person name="Antonio M."/>
            <person name="Oren A."/>
            <person name="Chaudhuri R.R."/>
            <person name="La Ragione R."/>
            <person name="Hildebrand F."/>
            <person name="Pallen M.J."/>
        </authorList>
    </citation>
    <scope>NUCLEOTIDE SEQUENCE</scope>
    <source>
        <strain evidence="13">ChiBcec16-1751</strain>
    </source>
</reference>
<dbReference type="EMBL" id="DVJJ01000105">
    <property type="protein sequence ID" value="HIS65085.1"/>
    <property type="molecule type" value="Genomic_DNA"/>
</dbReference>
<evidence type="ECO:0000256" key="6">
    <source>
        <dbReference type="ARBA" id="ARBA00022833"/>
    </source>
</evidence>
<dbReference type="PANTHER" id="PTHR11705:SF143">
    <property type="entry name" value="SLL0236 PROTEIN"/>
    <property type="match status" value="1"/>
</dbReference>
<evidence type="ECO:0000256" key="1">
    <source>
        <dbReference type="ARBA" id="ARBA00001947"/>
    </source>
</evidence>
<evidence type="ECO:0000256" key="8">
    <source>
        <dbReference type="PROSITE-ProRule" id="PRU01379"/>
    </source>
</evidence>
<dbReference type="InterPro" id="IPR000834">
    <property type="entry name" value="Peptidase_M14"/>
</dbReference>
<name>A0A9D1FAE0_9FIRM</name>
<dbReference type="PROSITE" id="PS51272">
    <property type="entry name" value="SLH"/>
    <property type="match status" value="3"/>
</dbReference>
<evidence type="ECO:0000313" key="14">
    <source>
        <dbReference type="Proteomes" id="UP000886741"/>
    </source>
</evidence>
<feature type="signal peptide" evidence="10">
    <location>
        <begin position="1"/>
        <end position="35"/>
    </location>
</feature>
<dbReference type="Pfam" id="PF00246">
    <property type="entry name" value="Peptidase_M14"/>
    <property type="match status" value="1"/>
</dbReference>
<feature type="compositionally biased region" description="Polar residues" evidence="9">
    <location>
        <begin position="425"/>
        <end position="435"/>
    </location>
</feature>
<evidence type="ECO:0000259" key="12">
    <source>
        <dbReference type="PROSITE" id="PS52035"/>
    </source>
</evidence>
<protein>
    <submittedName>
        <fullName evidence="13">S-layer homology domain-containing protein</fullName>
    </submittedName>
</protein>
<comment type="cofactor">
    <cofactor evidence="1">
        <name>Zn(2+)</name>
        <dbReference type="ChEBI" id="CHEBI:29105"/>
    </cofactor>
</comment>
<keyword evidence="7" id="KW-0482">Metalloprotease</keyword>
<comment type="caution">
    <text evidence="13">The sequence shown here is derived from an EMBL/GenBank/DDBJ whole genome shotgun (WGS) entry which is preliminary data.</text>
</comment>
<reference evidence="13" key="1">
    <citation type="submission" date="2020-10" db="EMBL/GenBank/DDBJ databases">
        <authorList>
            <person name="Gilroy R."/>
        </authorList>
    </citation>
    <scope>NUCLEOTIDE SEQUENCE</scope>
    <source>
        <strain evidence="13">ChiBcec16-1751</strain>
    </source>
</reference>
<feature type="active site" description="Proton donor/acceptor" evidence="8">
    <location>
        <position position="267"/>
    </location>
</feature>
<feature type="domain" description="Peptidase M14" evidence="12">
    <location>
        <begin position="25"/>
        <end position="298"/>
    </location>
</feature>
<dbReference type="Pfam" id="PF00395">
    <property type="entry name" value="SLH"/>
    <property type="match status" value="3"/>
</dbReference>
<evidence type="ECO:0000256" key="9">
    <source>
        <dbReference type="SAM" id="MobiDB-lite"/>
    </source>
</evidence>
<proteinExistence type="inferred from homology"/>
<dbReference type="Gene3D" id="3.40.630.10">
    <property type="entry name" value="Zn peptidases"/>
    <property type="match status" value="1"/>
</dbReference>
<evidence type="ECO:0000256" key="4">
    <source>
        <dbReference type="ARBA" id="ARBA00022737"/>
    </source>
</evidence>
<accession>A0A9D1FAE0</accession>
<evidence type="ECO:0000256" key="7">
    <source>
        <dbReference type="ARBA" id="ARBA00023049"/>
    </source>
</evidence>
<feature type="domain" description="SLH" evidence="11">
    <location>
        <begin position="309"/>
        <end position="372"/>
    </location>
</feature>
<dbReference type="AlphaFoldDB" id="A0A9D1FAE0"/>
<keyword evidence="5" id="KW-0378">Hydrolase</keyword>
<organism evidence="13 14">
    <name type="scientific">Candidatus Avoscillospira avistercoris</name>
    <dbReference type="NCBI Taxonomy" id="2840707"/>
    <lineage>
        <taxon>Bacteria</taxon>
        <taxon>Bacillati</taxon>
        <taxon>Bacillota</taxon>
        <taxon>Clostridia</taxon>
        <taxon>Eubacteriales</taxon>
        <taxon>Oscillospiraceae</taxon>
        <taxon>Oscillospiraceae incertae sedis</taxon>
        <taxon>Candidatus Avoscillospira</taxon>
    </lineage>
</organism>
<keyword evidence="10" id="KW-0732">Signal</keyword>
<dbReference type="PANTHER" id="PTHR11705">
    <property type="entry name" value="PROTEASE FAMILY M14 CARBOXYPEPTIDASE A,B"/>
    <property type="match status" value="1"/>
</dbReference>
<feature type="chain" id="PRO_5038886597" evidence="10">
    <location>
        <begin position="36"/>
        <end position="565"/>
    </location>
</feature>
<sequence length="565" mass="62935">MQTKIVKRRRILHALLAGFLSGALFFATVSLPVSAQDSIPGITPPSSCEVIQYGTSGKNQPLLAYRFGHGSNVLLMTFAMHGFEDHWDRDGNALVYAAQKIMEHLDRSQQQLLDLDWSVYILPCVNPDGLLMGYSGNGPGRGTMSYLDSSHTLHFDRGIDMNRSFPYLWRPYETLRNFNGDQPLASLESKALADFSEEILEQGYHTAIVIDVHGWTQQLLTNDNQGTLYQILHNQFPQNSYTTLEKSAGYFASYAAYNLGYTACLLEFPCDVYSESQFQASGYSEQLCSGVSEILQQYGMDTGHSARCPSVCFTDLEPLHQYHTAVDYVLENGWLQGTSPTTFSPDGTVDRAMLMTILWRAAGYPAPPQQEPEDLEDGEMEDPSAPEPESSEVDGTTSLDDDGSSEDTSVPGFQDLEDDAPASPEDNSSFQTSETDLILPHTGFYDVAEDSWYALAVQWAHTNGLVNGVYPQYFMPDQPVTRRDLALFLYRYAQYRGIDTTQRVNLYQYTDYRSVGDFAADAVSWCIAKGILPTVSTAEGPSIQPSKPLSRIDMAQVLMQYLSMM</sequence>
<feature type="domain" description="SLH" evidence="11">
    <location>
        <begin position="440"/>
        <end position="503"/>
    </location>
</feature>
<feature type="compositionally biased region" description="Acidic residues" evidence="9">
    <location>
        <begin position="371"/>
        <end position="392"/>
    </location>
</feature>
<dbReference type="GO" id="GO:0006508">
    <property type="term" value="P:proteolysis"/>
    <property type="evidence" value="ECO:0007669"/>
    <property type="project" value="UniProtKB-KW"/>
</dbReference>
<comment type="similarity">
    <text evidence="2 8">Belongs to the peptidase M14 family.</text>
</comment>